<organism evidence="1 2">
    <name type="scientific">Kribbella aluminosa</name>
    <dbReference type="NCBI Taxonomy" id="416017"/>
    <lineage>
        <taxon>Bacteria</taxon>
        <taxon>Bacillati</taxon>
        <taxon>Actinomycetota</taxon>
        <taxon>Actinomycetes</taxon>
        <taxon>Propionibacteriales</taxon>
        <taxon>Kribbellaceae</taxon>
        <taxon>Kribbella</taxon>
    </lineage>
</organism>
<gene>
    <name evidence="1" type="ORF">JOF29_002809</name>
</gene>
<reference evidence="1 2" key="1">
    <citation type="submission" date="2021-03" db="EMBL/GenBank/DDBJ databases">
        <title>Sequencing the genomes of 1000 actinobacteria strains.</title>
        <authorList>
            <person name="Klenk H.-P."/>
        </authorList>
    </citation>
    <scope>NUCLEOTIDE SEQUENCE [LARGE SCALE GENOMIC DNA]</scope>
    <source>
        <strain evidence="1 2">DSM 18824</strain>
    </source>
</reference>
<accession>A0ABS4UJ97</accession>
<proteinExistence type="predicted"/>
<comment type="caution">
    <text evidence="1">The sequence shown here is derived from an EMBL/GenBank/DDBJ whole genome shotgun (WGS) entry which is preliminary data.</text>
</comment>
<protein>
    <submittedName>
        <fullName evidence="1">Uncharacterized protein</fullName>
    </submittedName>
</protein>
<dbReference type="EMBL" id="JAGINT010000001">
    <property type="protein sequence ID" value="MBP2351726.1"/>
    <property type="molecule type" value="Genomic_DNA"/>
</dbReference>
<evidence type="ECO:0000313" key="2">
    <source>
        <dbReference type="Proteomes" id="UP000755585"/>
    </source>
</evidence>
<keyword evidence="2" id="KW-1185">Reference proteome</keyword>
<name>A0ABS4UJ97_9ACTN</name>
<evidence type="ECO:0000313" key="1">
    <source>
        <dbReference type="EMBL" id="MBP2351726.1"/>
    </source>
</evidence>
<sequence>MLTVWTSTSEVLEQWFTEIRPQFGLQNNPAARPSDRGL</sequence>
<dbReference type="Proteomes" id="UP000755585">
    <property type="component" value="Unassembled WGS sequence"/>
</dbReference>